<evidence type="ECO:0008006" key="12">
    <source>
        <dbReference type="Google" id="ProtNLM"/>
    </source>
</evidence>
<dbReference type="PANTHER" id="PTHR47986:SF10">
    <property type="entry name" value="RECEPTOR-LIKE KINASE TMK4"/>
    <property type="match status" value="1"/>
</dbReference>
<keyword evidence="2" id="KW-0433">Leucine-rich repeat</keyword>
<evidence type="ECO:0000256" key="4">
    <source>
        <dbReference type="ARBA" id="ARBA00022729"/>
    </source>
</evidence>
<comment type="caution">
    <text evidence="10">The sequence shown here is derived from an EMBL/GenBank/DDBJ whole genome shotgun (WGS) entry which is preliminary data.</text>
</comment>
<evidence type="ECO:0000256" key="2">
    <source>
        <dbReference type="ARBA" id="ARBA00022614"/>
    </source>
</evidence>
<evidence type="ECO:0000256" key="9">
    <source>
        <dbReference type="ARBA" id="ARBA00023180"/>
    </source>
</evidence>
<keyword evidence="4" id="KW-0732">Signal</keyword>
<organism evidence="10 11">
    <name type="scientific">Corchorus olitorius</name>
    <dbReference type="NCBI Taxonomy" id="93759"/>
    <lineage>
        <taxon>Eukaryota</taxon>
        <taxon>Viridiplantae</taxon>
        <taxon>Streptophyta</taxon>
        <taxon>Embryophyta</taxon>
        <taxon>Tracheophyta</taxon>
        <taxon>Spermatophyta</taxon>
        <taxon>Magnoliopsida</taxon>
        <taxon>eudicotyledons</taxon>
        <taxon>Gunneridae</taxon>
        <taxon>Pentapetalae</taxon>
        <taxon>rosids</taxon>
        <taxon>malvids</taxon>
        <taxon>Malvales</taxon>
        <taxon>Malvaceae</taxon>
        <taxon>Grewioideae</taxon>
        <taxon>Apeibeae</taxon>
        <taxon>Corchorus</taxon>
    </lineage>
</organism>
<evidence type="ECO:0000256" key="8">
    <source>
        <dbReference type="ARBA" id="ARBA00023170"/>
    </source>
</evidence>
<keyword evidence="7" id="KW-0472">Membrane</keyword>
<proteinExistence type="predicted"/>
<accession>A0A1R3JZA8</accession>
<evidence type="ECO:0000313" key="10">
    <source>
        <dbReference type="EMBL" id="OMP00126.1"/>
    </source>
</evidence>
<evidence type="ECO:0000256" key="1">
    <source>
        <dbReference type="ARBA" id="ARBA00004167"/>
    </source>
</evidence>
<evidence type="ECO:0000256" key="6">
    <source>
        <dbReference type="ARBA" id="ARBA00022989"/>
    </source>
</evidence>
<comment type="subcellular location">
    <subcellularLocation>
        <location evidence="1">Membrane</location>
        <topology evidence="1">Single-pass membrane protein</topology>
    </subcellularLocation>
</comment>
<name>A0A1R3JZA8_9ROSI</name>
<dbReference type="PANTHER" id="PTHR47986">
    <property type="entry name" value="OSJNBA0070M12.3 PROTEIN"/>
    <property type="match status" value="1"/>
</dbReference>
<dbReference type="GO" id="GO:0016020">
    <property type="term" value="C:membrane"/>
    <property type="evidence" value="ECO:0007669"/>
    <property type="project" value="UniProtKB-SubCell"/>
</dbReference>
<sequence length="105" mass="11699">MMQTEKDTAKACDLQVTTLRKITADLGYPLELSDAWSGNGACNDWRFIECDSDDNSISSIDLGTSHNPVFSVLEQLFRLPAETKVKNRYEILTGYVRTNCCSSSP</sequence>
<evidence type="ECO:0000313" key="11">
    <source>
        <dbReference type="Proteomes" id="UP000187203"/>
    </source>
</evidence>
<protein>
    <recommendedName>
        <fullName evidence="12">Leucine-rich repeat-containing N-terminal plant-type domain-containing protein</fullName>
    </recommendedName>
</protein>
<keyword evidence="3" id="KW-0812">Transmembrane</keyword>
<keyword evidence="9" id="KW-0325">Glycoprotein</keyword>
<dbReference type="Proteomes" id="UP000187203">
    <property type="component" value="Unassembled WGS sequence"/>
</dbReference>
<keyword evidence="11" id="KW-1185">Reference proteome</keyword>
<keyword evidence="6" id="KW-1133">Transmembrane helix</keyword>
<dbReference type="AlphaFoldDB" id="A0A1R3JZA8"/>
<keyword evidence="8" id="KW-0675">Receptor</keyword>
<keyword evidence="5" id="KW-0677">Repeat</keyword>
<evidence type="ECO:0000256" key="7">
    <source>
        <dbReference type="ARBA" id="ARBA00023136"/>
    </source>
</evidence>
<evidence type="ECO:0000256" key="3">
    <source>
        <dbReference type="ARBA" id="ARBA00022692"/>
    </source>
</evidence>
<dbReference type="EMBL" id="AWUE01014980">
    <property type="protein sequence ID" value="OMP00126.1"/>
    <property type="molecule type" value="Genomic_DNA"/>
</dbReference>
<dbReference type="InterPro" id="IPR052422">
    <property type="entry name" value="Auxin_Ser/Thr_Kinase"/>
</dbReference>
<evidence type="ECO:0000256" key="5">
    <source>
        <dbReference type="ARBA" id="ARBA00022737"/>
    </source>
</evidence>
<reference evidence="11" key="1">
    <citation type="submission" date="2013-09" db="EMBL/GenBank/DDBJ databases">
        <title>Corchorus olitorius genome sequencing.</title>
        <authorList>
            <person name="Alam M."/>
            <person name="Haque M.S."/>
            <person name="Islam M.S."/>
            <person name="Emdad E.M."/>
            <person name="Islam M.M."/>
            <person name="Ahmed B."/>
            <person name="Halim A."/>
            <person name="Hossen Q.M.M."/>
            <person name="Hossain M.Z."/>
            <person name="Ahmed R."/>
            <person name="Khan M.M."/>
            <person name="Islam R."/>
            <person name="Rashid M.M."/>
            <person name="Khan S.A."/>
            <person name="Rahman M.S."/>
            <person name="Alam M."/>
            <person name="Yahiya A.S."/>
            <person name="Khan M.S."/>
            <person name="Azam M.S."/>
            <person name="Haque T."/>
            <person name="Lashkar M.Z.H."/>
            <person name="Akhand A.I."/>
            <person name="Morshed G."/>
            <person name="Roy S."/>
            <person name="Uddin K.S."/>
            <person name="Rabeya T."/>
            <person name="Hossain A.S."/>
            <person name="Chowdhury A."/>
            <person name="Snigdha A.R."/>
            <person name="Mortoza M.S."/>
            <person name="Matin S.A."/>
            <person name="Hoque S.M.E."/>
            <person name="Islam M.K."/>
            <person name="Roy D.K."/>
            <person name="Haider R."/>
            <person name="Moosa M.M."/>
            <person name="Elias S.M."/>
            <person name="Hasan A.M."/>
            <person name="Jahan S."/>
            <person name="Shafiuddin M."/>
            <person name="Mahmood N."/>
            <person name="Shommy N.S."/>
        </authorList>
    </citation>
    <scope>NUCLEOTIDE SEQUENCE [LARGE SCALE GENOMIC DNA]</scope>
    <source>
        <strain evidence="11">cv. O-4</strain>
    </source>
</reference>
<gene>
    <name evidence="10" type="ORF">COLO4_12904</name>
</gene>
<dbReference type="STRING" id="93759.A0A1R3JZA8"/>